<comment type="caution">
    <text evidence="1">The sequence shown here is derived from an EMBL/GenBank/DDBJ whole genome shotgun (WGS) entry which is preliminary data.</text>
</comment>
<accession>T0FCS7</accession>
<proteinExistence type="predicted"/>
<dbReference type="Proteomes" id="UP000015454">
    <property type="component" value="Unassembled WGS sequence"/>
</dbReference>
<dbReference type="InterPro" id="IPR014174">
    <property type="entry name" value="CRISPR-assoc_prot_Cas6/Cmx6"/>
</dbReference>
<organism evidence="1 2">
    <name type="scientific">Leptospira broomii serovar Hurstbridge str. 5399</name>
    <dbReference type="NCBI Taxonomy" id="1049789"/>
    <lineage>
        <taxon>Bacteria</taxon>
        <taxon>Pseudomonadati</taxon>
        <taxon>Spirochaetota</taxon>
        <taxon>Spirochaetia</taxon>
        <taxon>Leptospirales</taxon>
        <taxon>Leptospiraceae</taxon>
        <taxon>Leptospira</taxon>
    </lineage>
</organism>
<dbReference type="Pfam" id="PF09559">
    <property type="entry name" value="Cas6"/>
    <property type="match status" value="1"/>
</dbReference>
<dbReference type="OrthoDB" id="9779370at2"/>
<dbReference type="NCBIfam" id="TIGR02807">
    <property type="entry name" value="cas6_cmx6"/>
    <property type="match status" value="1"/>
</dbReference>
<evidence type="ECO:0000313" key="1">
    <source>
        <dbReference type="EMBL" id="EQA45661.1"/>
    </source>
</evidence>
<reference evidence="1" key="1">
    <citation type="submission" date="2013-05" db="EMBL/GenBank/DDBJ databases">
        <authorList>
            <person name="Harkins D.M."/>
            <person name="Durkin A.S."/>
            <person name="Brinkac L.M."/>
            <person name="Haft D.H."/>
            <person name="Selengut J.D."/>
            <person name="Sanka R."/>
            <person name="DePew J."/>
            <person name="Purushe J."/>
            <person name="Hartskeerl R.A."/>
            <person name="Ahmed A."/>
            <person name="van der Linden H."/>
            <person name="Goris M.G.A."/>
            <person name="Vinetz J.M."/>
            <person name="Sutton G.G."/>
            <person name="Nierman W.C."/>
            <person name="Fouts D.E."/>
        </authorList>
    </citation>
    <scope>NUCLEOTIDE SEQUENCE [LARGE SCALE GENOMIC DNA]</scope>
    <source>
        <strain evidence="1">5399</strain>
    </source>
</reference>
<evidence type="ECO:0000313" key="2">
    <source>
        <dbReference type="Proteomes" id="UP000015454"/>
    </source>
</evidence>
<dbReference type="RefSeq" id="WP_010571030.1">
    <property type="nucleotide sequence ID" value="NZ_AHMO02000008.1"/>
</dbReference>
<dbReference type="STRING" id="1049789.LEP1GSC050_2830"/>
<protein>
    <submittedName>
        <fullName evidence="1">CRISPR-associated protein Cas6, subtype MYXAN</fullName>
    </submittedName>
</protein>
<dbReference type="AlphaFoldDB" id="T0FCS7"/>
<keyword evidence="2" id="KW-1185">Reference proteome</keyword>
<dbReference type="EMBL" id="AHMO02000008">
    <property type="protein sequence ID" value="EQA45661.1"/>
    <property type="molecule type" value="Genomic_DNA"/>
</dbReference>
<sequence length="204" mass="23024">MQYIELKFPIIGKTIPADHGFRLYSALSRQNQVVHESEKLSICGISGIPDRNRTLHLNSSSKLRIRAEYSLLPELLKLAGKSFQISNEKIQTGIPTISLLKPHRTLYSRLVTIKGYTEEEPFLNSIQKKLTTLEVNCEALLFRGTITDNNQKIIRKTTKIHDKEIVGFPVLLLNLSPQDSLKIQELGLGGRRKMGCGNFLGVRI</sequence>
<name>T0FCS7_9LEPT</name>
<gene>
    <name evidence="1" type="primary">cas6</name>
    <name evidence="1" type="ORF">LEP1GSC050_2830</name>
</gene>